<protein>
    <submittedName>
        <fullName evidence="1">Uncharacterized protein</fullName>
    </submittedName>
</protein>
<proteinExistence type="predicted"/>
<dbReference type="EMBL" id="BART01030197">
    <property type="protein sequence ID" value="GAH15207.1"/>
    <property type="molecule type" value="Genomic_DNA"/>
</dbReference>
<reference evidence="1" key="1">
    <citation type="journal article" date="2014" name="Front. Microbiol.">
        <title>High frequency of phylogenetically diverse reductive dehalogenase-homologous genes in deep subseafloor sedimentary metagenomes.</title>
        <authorList>
            <person name="Kawai M."/>
            <person name="Futagami T."/>
            <person name="Toyoda A."/>
            <person name="Takaki Y."/>
            <person name="Nishi S."/>
            <person name="Hori S."/>
            <person name="Arai W."/>
            <person name="Tsubouchi T."/>
            <person name="Morono Y."/>
            <person name="Uchiyama I."/>
            <person name="Ito T."/>
            <person name="Fujiyama A."/>
            <person name="Inagaki F."/>
            <person name="Takami H."/>
        </authorList>
    </citation>
    <scope>NUCLEOTIDE SEQUENCE</scope>
    <source>
        <strain evidence="1">Expedition CK06-06</strain>
    </source>
</reference>
<dbReference type="AlphaFoldDB" id="X1D4S0"/>
<sequence length="104" mass="11978">MAIIREALKSNKKHNFDFALLTLEPGHRSTHMINKLKESGSPVEFVKKNHVIARILDYDRVIHSENLKTWEKAALKLIGAHRKPKPNPAISLREYRAVMFPIPD</sequence>
<comment type="caution">
    <text evidence="1">The sequence shown here is derived from an EMBL/GenBank/DDBJ whole genome shotgun (WGS) entry which is preliminary data.</text>
</comment>
<accession>X1D4S0</accession>
<organism evidence="1">
    <name type="scientific">marine sediment metagenome</name>
    <dbReference type="NCBI Taxonomy" id="412755"/>
    <lineage>
        <taxon>unclassified sequences</taxon>
        <taxon>metagenomes</taxon>
        <taxon>ecological metagenomes</taxon>
    </lineage>
</organism>
<gene>
    <name evidence="1" type="ORF">S01H4_52789</name>
</gene>
<evidence type="ECO:0000313" key="1">
    <source>
        <dbReference type="EMBL" id="GAH15207.1"/>
    </source>
</evidence>
<name>X1D4S0_9ZZZZ</name>